<accession>A0A2T6AJS8</accession>
<evidence type="ECO:0000313" key="2">
    <source>
        <dbReference type="Proteomes" id="UP000244174"/>
    </source>
</evidence>
<name>A0A2T6AJS8_9FLAO</name>
<evidence type="ECO:0000313" key="1">
    <source>
        <dbReference type="EMBL" id="PTX44068.1"/>
    </source>
</evidence>
<organism evidence="1 2">
    <name type="scientific">Christiangramia gaetbulicola</name>
    <dbReference type="NCBI Taxonomy" id="703340"/>
    <lineage>
        <taxon>Bacteria</taxon>
        <taxon>Pseudomonadati</taxon>
        <taxon>Bacteroidota</taxon>
        <taxon>Flavobacteriia</taxon>
        <taxon>Flavobacteriales</taxon>
        <taxon>Flavobacteriaceae</taxon>
        <taxon>Christiangramia</taxon>
    </lineage>
</organism>
<reference evidence="1 2" key="1">
    <citation type="submission" date="2018-04" db="EMBL/GenBank/DDBJ databases">
        <title>Genomic Encyclopedia of Archaeal and Bacterial Type Strains, Phase II (KMG-II): from individual species to whole genera.</title>
        <authorList>
            <person name="Goeker M."/>
        </authorList>
    </citation>
    <scope>NUCLEOTIDE SEQUENCE [LARGE SCALE GENOMIC DNA]</scope>
    <source>
        <strain evidence="1 2">DSM 23082</strain>
    </source>
</reference>
<keyword evidence="2" id="KW-1185">Reference proteome</keyword>
<dbReference type="SUPFAM" id="SSF53756">
    <property type="entry name" value="UDP-Glycosyltransferase/glycogen phosphorylase"/>
    <property type="match status" value="1"/>
</dbReference>
<comment type="caution">
    <text evidence="1">The sequence shown here is derived from an EMBL/GenBank/DDBJ whole genome shotgun (WGS) entry which is preliminary data.</text>
</comment>
<dbReference type="AlphaFoldDB" id="A0A2T6AJS8"/>
<proteinExistence type="predicted"/>
<dbReference type="RefSeq" id="WP_108170049.1">
    <property type="nucleotide sequence ID" value="NZ_QBKQ01000001.1"/>
</dbReference>
<dbReference type="EMBL" id="QBKQ01000001">
    <property type="protein sequence ID" value="PTX44068.1"/>
    <property type="molecule type" value="Genomic_DNA"/>
</dbReference>
<protein>
    <recommendedName>
        <fullName evidence="3">Glycosyltransferase involved in cell wall biosynthesis</fullName>
    </recommendedName>
</protein>
<dbReference type="OrthoDB" id="977218at2"/>
<gene>
    <name evidence="1" type="ORF">C8P64_0038</name>
</gene>
<sequence length="422" mass="49093">MSFPNSKKILIVAESIDIEDSSGTKGRVALIKNLAKIGYNIKVYHYTRKEIQIKGVECFSIKEKRRSALFLFSRIERYFRKFFKIYLNKSLEKIFGFSFTLFNDRNSIISALKSIKGFEPDLVLTLSKGGSFRPHHALLNMPEFHNKWAAYIHDPYPMHLYPRPYAWVEPGYYKKWKFMKNMSSAAAVSIFPSKLLMEWMGSYFEEFQLKGRVIPHQIIESAVEPENELPTFIDKNHFNILHAGNLLWGRDPKGLINAFCKFLNLYPNAKRESKLLFIGPENHYSEYLKDICDKNSEIYVSKNSLSFSQTQKLQQLTSVNVILEAKSEISPFLPGKFPHCVKANKPILLLGPYYSECRRLVGQSYPYWAEIDQEDKILDSIVSLYHQWKNSSKGLQLSRPDLHEYLSLSYLENTMNQILSDK</sequence>
<dbReference type="Proteomes" id="UP000244174">
    <property type="component" value="Unassembled WGS sequence"/>
</dbReference>
<evidence type="ECO:0008006" key="3">
    <source>
        <dbReference type="Google" id="ProtNLM"/>
    </source>
</evidence>